<dbReference type="AlphaFoldDB" id="A0A4V2F356"/>
<evidence type="ECO:0000313" key="1">
    <source>
        <dbReference type="EMBL" id="RZS81224.1"/>
    </source>
</evidence>
<proteinExistence type="predicted"/>
<reference evidence="1 2" key="1">
    <citation type="submission" date="2019-02" db="EMBL/GenBank/DDBJ databases">
        <title>Genomic Encyclopedia of Type Strains, Phase IV (KMG-IV): sequencing the most valuable type-strain genomes for metagenomic binning, comparative biology and taxonomic classification.</title>
        <authorList>
            <person name="Goeker M."/>
        </authorList>
    </citation>
    <scope>NUCLEOTIDE SEQUENCE [LARGE SCALE GENOMIC DNA]</scope>
    <source>
        <strain evidence="1 2">K24</strain>
    </source>
</reference>
<comment type="caution">
    <text evidence="1">The sequence shown here is derived from an EMBL/GenBank/DDBJ whole genome shotgun (WGS) entry which is preliminary data.</text>
</comment>
<dbReference type="RefSeq" id="WP_130358838.1">
    <property type="nucleotide sequence ID" value="NZ_SGXC01000002.1"/>
</dbReference>
<protein>
    <submittedName>
        <fullName evidence="1">Uncharacterized protein</fullName>
    </submittedName>
</protein>
<evidence type="ECO:0000313" key="2">
    <source>
        <dbReference type="Proteomes" id="UP000292445"/>
    </source>
</evidence>
<dbReference type="Proteomes" id="UP000292445">
    <property type="component" value="Unassembled WGS sequence"/>
</dbReference>
<dbReference type="OrthoDB" id="154268at2"/>
<dbReference type="Pfam" id="PF22531">
    <property type="entry name" value="DUF7002"/>
    <property type="match status" value="1"/>
</dbReference>
<gene>
    <name evidence="1" type="ORF">EV675_3847</name>
</gene>
<dbReference type="InterPro" id="IPR054271">
    <property type="entry name" value="DUF7002"/>
</dbReference>
<keyword evidence="2" id="KW-1185">Reference proteome</keyword>
<organism evidence="1 2">
    <name type="scientific">Pigmentiphaga kullae</name>
    <dbReference type="NCBI Taxonomy" id="151784"/>
    <lineage>
        <taxon>Bacteria</taxon>
        <taxon>Pseudomonadati</taxon>
        <taxon>Pseudomonadota</taxon>
        <taxon>Betaproteobacteria</taxon>
        <taxon>Burkholderiales</taxon>
        <taxon>Alcaligenaceae</taxon>
        <taxon>Pigmentiphaga</taxon>
    </lineage>
</organism>
<dbReference type="EMBL" id="SGXC01000002">
    <property type="protein sequence ID" value="RZS81224.1"/>
    <property type="molecule type" value="Genomic_DNA"/>
</dbReference>
<accession>A0A4V2F356</accession>
<sequence length="216" mass="24790">MDLNAFVNRYPVLYHMAERGSWPSIRERGLLSTSAALDYYEMTGDERASHEVMHRPEKVAIGSEGSQIILRDQKPMEPTRLAGALQGITPTEWYQFLNNKVFMWAQEHRLFGLLNARAYKKLEHDVLTINTAALMEKHADRVWLCPMNSGNTFPMPHIRSLNTFQRITDYATKRNGSPQKEVVEVVIDYSIPDIADFVAEVRRIKGREVLGTISIR</sequence>
<name>A0A4V2F356_9BURK</name>